<dbReference type="Proteomes" id="UP001221302">
    <property type="component" value="Unassembled WGS sequence"/>
</dbReference>
<dbReference type="InterPro" id="IPR036890">
    <property type="entry name" value="HATPase_C_sf"/>
</dbReference>
<dbReference type="AlphaFoldDB" id="A0AAE3NZN0"/>
<keyword evidence="1" id="KW-1133">Transmembrane helix</keyword>
<dbReference type="Pfam" id="PF02518">
    <property type="entry name" value="HATPase_c"/>
    <property type="match status" value="1"/>
</dbReference>
<reference evidence="3" key="1">
    <citation type="submission" date="2023-03" db="EMBL/GenBank/DDBJ databases">
        <title>Stygiobacter electus gen. nov., sp. nov., facultatively anaerobic thermotolerant bacterium of the class Ignavibacteria from a well of Yessentuki mineral water deposit.</title>
        <authorList>
            <person name="Podosokorskaya O.A."/>
            <person name="Elcheninov A.G."/>
            <person name="Petrova N.F."/>
            <person name="Zavarzina D.G."/>
            <person name="Kublanov I.V."/>
            <person name="Merkel A.Y."/>
        </authorList>
    </citation>
    <scope>NUCLEOTIDE SEQUENCE</scope>
    <source>
        <strain evidence="3">09-Me</strain>
    </source>
</reference>
<accession>A0AAE3NZN0</accession>
<keyword evidence="3" id="KW-0067">ATP-binding</keyword>
<name>A0AAE3NZN0_9BACT</name>
<dbReference type="RefSeq" id="WP_321535449.1">
    <property type="nucleotide sequence ID" value="NZ_JARGDL010000005.1"/>
</dbReference>
<dbReference type="InterPro" id="IPR003594">
    <property type="entry name" value="HATPase_dom"/>
</dbReference>
<dbReference type="GO" id="GO:0005524">
    <property type="term" value="F:ATP binding"/>
    <property type="evidence" value="ECO:0007669"/>
    <property type="project" value="UniProtKB-KW"/>
</dbReference>
<dbReference type="SUPFAM" id="SSF55874">
    <property type="entry name" value="ATPase domain of HSP90 chaperone/DNA topoisomerase II/histidine kinase"/>
    <property type="match status" value="1"/>
</dbReference>
<protein>
    <submittedName>
        <fullName evidence="3">ATP-binding protein</fullName>
    </submittedName>
</protein>
<keyword evidence="3" id="KW-0547">Nucleotide-binding</keyword>
<keyword evidence="1" id="KW-0812">Transmembrane</keyword>
<feature type="domain" description="Histidine kinase/HSP90-like ATPase" evidence="2">
    <location>
        <begin position="384"/>
        <end position="493"/>
    </location>
</feature>
<comment type="caution">
    <text evidence="3">The sequence shown here is derived from an EMBL/GenBank/DDBJ whole genome shotgun (WGS) entry which is preliminary data.</text>
</comment>
<evidence type="ECO:0000259" key="2">
    <source>
        <dbReference type="Pfam" id="PF02518"/>
    </source>
</evidence>
<evidence type="ECO:0000313" key="4">
    <source>
        <dbReference type="Proteomes" id="UP001221302"/>
    </source>
</evidence>
<feature type="transmembrane region" description="Helical" evidence="1">
    <location>
        <begin position="218"/>
        <end position="235"/>
    </location>
</feature>
<sequence>MENKKNSLIENLKQYHFEFKHLTVLFVGLIALQLVLSFVHKASLRNFVENTQEWYQQHSAEKFANLSTTTLELLLETIHLNVNSSEADKRRVIQFFDIILNQQVLQQNVDEICLLISYEDKIYTIDDGKVLYSFFITKKIEEPDATERHLNAVNIYKKIKKDLEQKEEIINIKSEKQTYHLFVPFAPRGEFMGAFYMRNTADVSFIQREIVSNYEETSIIYSALFLLGLLAMYYISSYTVKERDEAQKLFFEEHEKSLKQKIDHDKEALFTKRIYHTHHKAEKVMGFIKEDLRMLEPNNINEVKYRVTKYSNFISRVIYDMKWYDPPIQTIRNIAFNTNLNEVIKFIVENIFNRTARKTGSFEIKLNLDKNVPIIHINEFVIWEILEPLIQNSIDHNGDINLTIKITTKYFKEENITRLYIEDDGQGIVDKLLEKNENGIKKLFLENVTTKTNNQSSGYGCYIAYEISKLRCGWNIDVENLPEKGCKFTIEIPH</sequence>
<gene>
    <name evidence="3" type="ORF">P0M35_05945</name>
</gene>
<organism evidence="3 4">
    <name type="scientific">Stygiobacter electus</name>
    <dbReference type="NCBI Taxonomy" id="3032292"/>
    <lineage>
        <taxon>Bacteria</taxon>
        <taxon>Pseudomonadati</taxon>
        <taxon>Ignavibacteriota</taxon>
        <taxon>Ignavibacteria</taxon>
        <taxon>Ignavibacteriales</taxon>
        <taxon>Melioribacteraceae</taxon>
        <taxon>Stygiobacter</taxon>
    </lineage>
</organism>
<evidence type="ECO:0000256" key="1">
    <source>
        <dbReference type="SAM" id="Phobius"/>
    </source>
</evidence>
<dbReference type="EMBL" id="JARGDL010000005">
    <property type="protein sequence ID" value="MDF1611682.1"/>
    <property type="molecule type" value="Genomic_DNA"/>
</dbReference>
<evidence type="ECO:0000313" key="3">
    <source>
        <dbReference type="EMBL" id="MDF1611682.1"/>
    </source>
</evidence>
<keyword evidence="4" id="KW-1185">Reference proteome</keyword>
<keyword evidence="1" id="KW-0472">Membrane</keyword>
<proteinExistence type="predicted"/>
<dbReference type="Gene3D" id="3.30.565.10">
    <property type="entry name" value="Histidine kinase-like ATPase, C-terminal domain"/>
    <property type="match status" value="1"/>
</dbReference>
<feature type="transmembrane region" description="Helical" evidence="1">
    <location>
        <begin position="21"/>
        <end position="39"/>
    </location>
</feature>